<dbReference type="Proteomes" id="UP001392318">
    <property type="component" value="Unassembled WGS sequence"/>
</dbReference>
<comment type="caution">
    <text evidence="1">The sequence shown here is derived from an EMBL/GenBank/DDBJ whole genome shotgun (WGS) entry which is preliminary data.</text>
</comment>
<organism evidence="1 2">
    <name type="scientific">Paraburkholderia unamae</name>
    <dbReference type="NCBI Taxonomy" id="219649"/>
    <lineage>
        <taxon>Bacteria</taxon>
        <taxon>Pseudomonadati</taxon>
        <taxon>Pseudomonadota</taxon>
        <taxon>Betaproteobacteria</taxon>
        <taxon>Burkholderiales</taxon>
        <taxon>Burkholderiaceae</taxon>
        <taxon>Paraburkholderia</taxon>
    </lineage>
</organism>
<accession>A0ACC6REZ9</accession>
<gene>
    <name evidence="1" type="ORF">VSR83_08610</name>
</gene>
<dbReference type="EMBL" id="JAYMRU010000005">
    <property type="protein sequence ID" value="MEM5400145.1"/>
    <property type="molecule type" value="Genomic_DNA"/>
</dbReference>
<reference evidence="1" key="1">
    <citation type="submission" date="2024-01" db="EMBL/GenBank/DDBJ databases">
        <title>The diversity of rhizobia nodulating Mimosa spp. in eleven states of Brazil covering several biomes is determined by host plant, location, and edaphic factors.</title>
        <authorList>
            <person name="Rouws L."/>
            <person name="Barauna A."/>
            <person name="Beukes C."/>
            <person name="De Faria S.M."/>
            <person name="Gross E."/>
            <person name="Dos Reis Junior F.B."/>
            <person name="Simon M."/>
            <person name="Maluk M."/>
            <person name="Odee D.W."/>
            <person name="Kenicer G."/>
            <person name="Young J.P.W."/>
            <person name="Reis V.M."/>
            <person name="Zilli J."/>
            <person name="James E.K."/>
        </authorList>
    </citation>
    <scope>NUCLEOTIDE SEQUENCE</scope>
    <source>
        <strain evidence="1">JPY452</strain>
    </source>
</reference>
<keyword evidence="2" id="KW-1185">Reference proteome</keyword>
<proteinExistence type="predicted"/>
<evidence type="ECO:0000313" key="1">
    <source>
        <dbReference type="EMBL" id="MEM5400145.1"/>
    </source>
</evidence>
<evidence type="ECO:0000313" key="2">
    <source>
        <dbReference type="Proteomes" id="UP001392318"/>
    </source>
</evidence>
<sequence>MKRLSRRRSNGLARHPVAMPDRVQAATPAPLMRLAYAADIPTLVDSFGNAVDTLGFPYYVISRVARSRSACHQRTAVEMVHAHYPDEWVRHYQRRDYASTDPVHRAAFTHSAPYRWHDIIGLSKAERRVLDEAREAGLDGGLSIPVHQPGGSILLFNLSGPLRCVNDVANSRLAYLASTQFHFELHRLTHKPSIKASHFLTPRQRECLTWVARGKTSAEIATILGISHYTVNYHLEEAMKALNCYGRTAAAVNATVQGLVEP</sequence>
<name>A0ACC6REZ9_9BURK</name>
<protein>
    <submittedName>
        <fullName evidence="1">LuxR family transcriptional regulator</fullName>
    </submittedName>
</protein>